<dbReference type="EMBL" id="CP031165">
    <property type="protein sequence ID" value="AXV07730.1"/>
    <property type="molecule type" value="Genomic_DNA"/>
</dbReference>
<evidence type="ECO:0008006" key="5">
    <source>
        <dbReference type="Google" id="ProtNLM"/>
    </source>
</evidence>
<dbReference type="Proteomes" id="UP000264006">
    <property type="component" value="Chromosome"/>
</dbReference>
<gene>
    <name evidence="3" type="ORF">DVS28_a3051</name>
</gene>
<dbReference type="RefSeq" id="WP_114592179.1">
    <property type="nucleotide sequence ID" value="NZ_CP031165.1"/>
</dbReference>
<proteinExistence type="predicted"/>
<feature type="region of interest" description="Disordered" evidence="1">
    <location>
        <begin position="1"/>
        <end position="41"/>
    </location>
</feature>
<dbReference type="Pfam" id="PF06897">
    <property type="entry name" value="DUF1269"/>
    <property type="match status" value="1"/>
</dbReference>
<reference evidence="3 4" key="1">
    <citation type="submission" date="2018-09" db="EMBL/GenBank/DDBJ databases">
        <title>Complete genome sequence of Euzebya sp. DY32-46 isolated from seawater of Pacific Ocean.</title>
        <authorList>
            <person name="Xu L."/>
            <person name="Wu Y.-H."/>
            <person name="Xu X.-W."/>
        </authorList>
    </citation>
    <scope>NUCLEOTIDE SEQUENCE [LARGE SCALE GENOMIC DNA]</scope>
    <source>
        <strain evidence="3 4">DY32-46</strain>
    </source>
</reference>
<evidence type="ECO:0000313" key="3">
    <source>
        <dbReference type="EMBL" id="AXV07730.1"/>
    </source>
</evidence>
<name>A0A346XZT3_9ACTN</name>
<keyword evidence="2" id="KW-0472">Membrane</keyword>
<keyword evidence="4" id="KW-1185">Reference proteome</keyword>
<feature type="compositionally biased region" description="Low complexity" evidence="1">
    <location>
        <begin position="10"/>
        <end position="41"/>
    </location>
</feature>
<dbReference type="OrthoDB" id="5244321at2"/>
<protein>
    <recommendedName>
        <fullName evidence="5">DUF1269 domain-containing protein</fullName>
    </recommendedName>
</protein>
<accession>A0A346XZT3</accession>
<evidence type="ECO:0000256" key="2">
    <source>
        <dbReference type="SAM" id="Phobius"/>
    </source>
</evidence>
<feature type="transmembrane region" description="Helical" evidence="2">
    <location>
        <begin position="125"/>
        <end position="154"/>
    </location>
</feature>
<dbReference type="AlphaFoldDB" id="A0A346XZT3"/>
<organism evidence="3 4">
    <name type="scientific">Euzebya pacifica</name>
    <dbReference type="NCBI Taxonomy" id="1608957"/>
    <lineage>
        <taxon>Bacteria</taxon>
        <taxon>Bacillati</taxon>
        <taxon>Actinomycetota</taxon>
        <taxon>Nitriliruptoria</taxon>
        <taxon>Euzebyales</taxon>
    </lineage>
</organism>
<keyword evidence="2" id="KW-1133">Transmembrane helix</keyword>
<dbReference type="KEGG" id="euz:DVS28_a3051"/>
<evidence type="ECO:0000256" key="1">
    <source>
        <dbReference type="SAM" id="MobiDB-lite"/>
    </source>
</evidence>
<evidence type="ECO:0000313" key="4">
    <source>
        <dbReference type="Proteomes" id="UP000264006"/>
    </source>
</evidence>
<dbReference type="InterPro" id="IPR009200">
    <property type="entry name" value="DUF1269_membrane"/>
</dbReference>
<keyword evidence="2" id="KW-0812">Transmembrane</keyword>
<sequence>MSYDPTENIPAGAAGGSAPATVGPDGAPTAATPAAGLAEGPARLTPAEVDENRADDIASGNGCVVALRFRDPLMAQEALLAAIRLRTKGRLGLQDAAIVAKEAGGKVRIQQTKDLDTIQGASGGLWLGVLAGLFVPGGVLIGGALGAAVGGLWAKLRDIGISDKRMKELGDELPEGEVALFMLVDDAHRYHALAELRRFPATLFYSTLGEADRASVTESLASGITDEGY</sequence>